<organism evidence="2 3">
    <name type="scientific">Penicillium atrosanguineum</name>
    <dbReference type="NCBI Taxonomy" id="1132637"/>
    <lineage>
        <taxon>Eukaryota</taxon>
        <taxon>Fungi</taxon>
        <taxon>Dikarya</taxon>
        <taxon>Ascomycota</taxon>
        <taxon>Pezizomycotina</taxon>
        <taxon>Eurotiomycetes</taxon>
        <taxon>Eurotiomycetidae</taxon>
        <taxon>Eurotiales</taxon>
        <taxon>Aspergillaceae</taxon>
        <taxon>Penicillium</taxon>
    </lineage>
</organism>
<protein>
    <submittedName>
        <fullName evidence="2">Uncharacterized protein</fullName>
    </submittedName>
</protein>
<feature type="compositionally biased region" description="Basic and acidic residues" evidence="1">
    <location>
        <begin position="7"/>
        <end position="21"/>
    </location>
</feature>
<feature type="region of interest" description="Disordered" evidence="1">
    <location>
        <begin position="1"/>
        <end position="35"/>
    </location>
</feature>
<proteinExistence type="predicted"/>
<gene>
    <name evidence="2" type="ORF">N7476_002290</name>
</gene>
<evidence type="ECO:0000313" key="2">
    <source>
        <dbReference type="EMBL" id="KAJ5323690.1"/>
    </source>
</evidence>
<sequence>MENDYVEVEKRGDSSRARRSDATAPTMRDPSSSPPPLRWRMNYFPGPWLSSPTHGCHWLQIEFSADDPHFALFRRILEFGPPFFALFLFVCSPHRSQ</sequence>
<dbReference type="AlphaFoldDB" id="A0A9W9U7H7"/>
<reference evidence="2" key="2">
    <citation type="journal article" date="2023" name="IMA Fungus">
        <title>Comparative genomic study of the Penicillium genus elucidates a diverse pangenome and 15 lateral gene transfer events.</title>
        <authorList>
            <person name="Petersen C."/>
            <person name="Sorensen T."/>
            <person name="Nielsen M.R."/>
            <person name="Sondergaard T.E."/>
            <person name="Sorensen J.L."/>
            <person name="Fitzpatrick D.A."/>
            <person name="Frisvad J.C."/>
            <person name="Nielsen K.L."/>
        </authorList>
    </citation>
    <scope>NUCLEOTIDE SEQUENCE</scope>
    <source>
        <strain evidence="2">IBT 21472</strain>
    </source>
</reference>
<comment type="caution">
    <text evidence="2">The sequence shown here is derived from an EMBL/GenBank/DDBJ whole genome shotgun (WGS) entry which is preliminary data.</text>
</comment>
<dbReference type="Proteomes" id="UP001147746">
    <property type="component" value="Unassembled WGS sequence"/>
</dbReference>
<evidence type="ECO:0000256" key="1">
    <source>
        <dbReference type="SAM" id="MobiDB-lite"/>
    </source>
</evidence>
<dbReference type="EMBL" id="JAPZBO010000002">
    <property type="protein sequence ID" value="KAJ5323690.1"/>
    <property type="molecule type" value="Genomic_DNA"/>
</dbReference>
<name>A0A9W9U7H7_9EURO</name>
<evidence type="ECO:0000313" key="3">
    <source>
        <dbReference type="Proteomes" id="UP001147746"/>
    </source>
</evidence>
<accession>A0A9W9U7H7</accession>
<reference evidence="2" key="1">
    <citation type="submission" date="2022-12" db="EMBL/GenBank/DDBJ databases">
        <authorList>
            <person name="Petersen C."/>
        </authorList>
    </citation>
    <scope>NUCLEOTIDE SEQUENCE</scope>
    <source>
        <strain evidence="2">IBT 21472</strain>
    </source>
</reference>
<keyword evidence="3" id="KW-1185">Reference proteome</keyword>